<dbReference type="AlphaFoldDB" id="A0A7J5Z149"/>
<dbReference type="FunFam" id="1.20.5.1000:FF:000001">
    <property type="entry name" value="C-Jun-amino-terminal kinase-interacting protein 3 isoform X2"/>
    <property type="match status" value="1"/>
</dbReference>
<comment type="caution">
    <text evidence="9">The sequence shown here is derived from an EMBL/GenBank/DDBJ whole genome shotgun (WGS) entry which is preliminary data.</text>
</comment>
<proteinExistence type="inferred from homology"/>
<feature type="compositionally biased region" description="Basic and acidic residues" evidence="6">
    <location>
        <begin position="197"/>
        <end position="207"/>
    </location>
</feature>
<keyword evidence="7" id="KW-0472">Membrane</keyword>
<dbReference type="Proteomes" id="UP000518266">
    <property type="component" value="Unassembled WGS sequence"/>
</dbReference>
<evidence type="ECO:0000256" key="3">
    <source>
        <dbReference type="ARBA" id="ARBA00022490"/>
    </source>
</evidence>
<feature type="transmembrane region" description="Helical" evidence="7">
    <location>
        <begin position="476"/>
        <end position="497"/>
    </location>
</feature>
<evidence type="ECO:0000313" key="10">
    <source>
        <dbReference type="Proteomes" id="UP000518266"/>
    </source>
</evidence>
<feature type="region of interest" description="Disordered" evidence="6">
    <location>
        <begin position="214"/>
        <end position="233"/>
    </location>
</feature>
<dbReference type="Pfam" id="PF16471">
    <property type="entry name" value="JIP_LZII"/>
    <property type="match status" value="1"/>
</dbReference>
<feature type="compositionally biased region" description="Polar residues" evidence="6">
    <location>
        <begin position="798"/>
        <end position="809"/>
    </location>
</feature>
<feature type="transmembrane region" description="Helical" evidence="7">
    <location>
        <begin position="7"/>
        <end position="34"/>
    </location>
</feature>
<evidence type="ECO:0000259" key="8">
    <source>
        <dbReference type="PROSITE" id="PS51777"/>
    </source>
</evidence>
<dbReference type="GO" id="GO:0005078">
    <property type="term" value="F:MAP-kinase scaffold activity"/>
    <property type="evidence" value="ECO:0007669"/>
    <property type="project" value="InterPro"/>
</dbReference>
<evidence type="ECO:0000256" key="7">
    <source>
        <dbReference type="SAM" id="Phobius"/>
    </source>
</evidence>
<dbReference type="InterPro" id="IPR011044">
    <property type="entry name" value="Quino_amine_DH_bsu"/>
</dbReference>
<feature type="region of interest" description="Disordered" evidence="6">
    <location>
        <begin position="786"/>
        <end position="809"/>
    </location>
</feature>
<keyword evidence="4 5" id="KW-0175">Coiled coil</keyword>
<dbReference type="EMBL" id="JAAKFY010000008">
    <property type="protein sequence ID" value="KAF3854048.1"/>
    <property type="molecule type" value="Genomic_DNA"/>
</dbReference>
<dbReference type="Gene3D" id="2.130.10.10">
    <property type="entry name" value="YVTN repeat-like/Quinoprotein amine dehydrogenase"/>
    <property type="match status" value="1"/>
</dbReference>
<keyword evidence="10" id="KW-1185">Reference proteome</keyword>
<evidence type="ECO:0000256" key="5">
    <source>
        <dbReference type="SAM" id="Coils"/>
    </source>
</evidence>
<dbReference type="InterPro" id="IPR034744">
    <property type="entry name" value="RH2"/>
</dbReference>
<accession>A0A7J5Z149</accession>
<protein>
    <recommendedName>
        <fullName evidence="8">RH2 domain-containing protein</fullName>
    </recommendedName>
</protein>
<dbReference type="PANTHER" id="PTHR13886:SF2">
    <property type="entry name" value="C-JUN-AMINO-TERMINAL KINASE-INTERACTING PROTEIN 4"/>
    <property type="match status" value="1"/>
</dbReference>
<dbReference type="GO" id="GO:0005737">
    <property type="term" value="C:cytoplasm"/>
    <property type="evidence" value="ECO:0007669"/>
    <property type="project" value="UniProtKB-SubCell"/>
</dbReference>
<dbReference type="GO" id="GO:0008432">
    <property type="term" value="F:JUN kinase binding"/>
    <property type="evidence" value="ECO:0007669"/>
    <property type="project" value="TreeGrafter"/>
</dbReference>
<gene>
    <name evidence="9" type="ORF">F7725_014736</name>
</gene>
<evidence type="ECO:0000256" key="6">
    <source>
        <dbReference type="SAM" id="MobiDB-lite"/>
    </source>
</evidence>
<evidence type="ECO:0000256" key="2">
    <source>
        <dbReference type="ARBA" id="ARBA00009866"/>
    </source>
</evidence>
<dbReference type="InterPro" id="IPR015943">
    <property type="entry name" value="WD40/YVTN_repeat-like_dom_sf"/>
</dbReference>
<dbReference type="InterPro" id="IPR032486">
    <property type="entry name" value="JIP_LZII"/>
</dbReference>
<keyword evidence="3" id="KW-0963">Cytoplasm</keyword>
<evidence type="ECO:0000313" key="9">
    <source>
        <dbReference type="EMBL" id="KAF3854048.1"/>
    </source>
</evidence>
<evidence type="ECO:0000256" key="1">
    <source>
        <dbReference type="ARBA" id="ARBA00004496"/>
    </source>
</evidence>
<dbReference type="GO" id="GO:0016192">
    <property type="term" value="P:vesicle-mediated transport"/>
    <property type="evidence" value="ECO:0007669"/>
    <property type="project" value="TreeGrafter"/>
</dbReference>
<keyword evidence="7" id="KW-1133">Transmembrane helix</keyword>
<comment type="subcellular location">
    <subcellularLocation>
        <location evidence="1">Cytoplasm</location>
    </subcellularLocation>
</comment>
<feature type="transmembrane region" description="Helical" evidence="7">
    <location>
        <begin position="509"/>
        <end position="535"/>
    </location>
</feature>
<organism evidence="9 10">
    <name type="scientific">Dissostichus mawsoni</name>
    <name type="common">Antarctic cod</name>
    <dbReference type="NCBI Taxonomy" id="36200"/>
    <lineage>
        <taxon>Eukaryota</taxon>
        <taxon>Metazoa</taxon>
        <taxon>Chordata</taxon>
        <taxon>Craniata</taxon>
        <taxon>Vertebrata</taxon>
        <taxon>Euteleostomi</taxon>
        <taxon>Actinopterygii</taxon>
        <taxon>Neopterygii</taxon>
        <taxon>Teleostei</taxon>
        <taxon>Neoteleostei</taxon>
        <taxon>Acanthomorphata</taxon>
        <taxon>Eupercaria</taxon>
        <taxon>Perciformes</taxon>
        <taxon>Notothenioidei</taxon>
        <taxon>Nototheniidae</taxon>
        <taxon>Dissostichus</taxon>
    </lineage>
</organism>
<dbReference type="OrthoDB" id="10256043at2759"/>
<dbReference type="Gene3D" id="1.20.5.1000">
    <property type="entry name" value="arf6 gtpase in complex with a specific effector, jip4"/>
    <property type="match status" value="1"/>
</dbReference>
<dbReference type="Pfam" id="PF19056">
    <property type="entry name" value="WD40_2"/>
    <property type="match status" value="1"/>
</dbReference>
<sequence>MSPGRMLLFVFGFVGGAVVINTAVLVSLSVLLLVHYSVSTGGLPALPSLPSLPRVSRKERPISMGIFQLPGTDGVTPELHKEPVETPSEPWRFNNHSHPCSNTSLQDELAGSSSKSGTPTNQGRVSKTGTTLQSEGSQGGASKSNTSSHSANSQSTTQQSPHDGVSTGMSPLTSGSPLAASNVSMESEEVSDGLNKNPDRSRGKPESSKNIAAVQEGQQGQPGHDASTPLKADDGAENVEKSEVQAIIESTPELDMGLEGCIGTSTPTKGGIENLAFDRNTDSLFEELSSAGNDMIADMDEGADLLGMGREVEHLIHENTQLLETKNALNVVKNDLIAQMDDLTCEKEVLRGELEAVTQAKTKLEDKNKELEEEIKKIRAELQESKQKVKNDNEEDQSDVPTAQRKRFTRVEMARVLMERNQYKERLMELQEAGFKGQPRSSREEEIQPLAVVRSSFLLTSALKHQPQRHYSNISLFNFDFLLYSMLCGCFLQDGCVKEKHYLINPPSFLPCFCVSLYILLMLCLCAGACMVLAWETEPFFCVPLNVEPYFCHWSYRLCPPLYTFSRLFSSSGPAAKRPASESPVNVKYNAPTSQIQPSVKKRSTTLQQLPSDKSKAFDFLNEEVAADNVVSRREKKRAQYQQVKAHVQKEDGRVQAYGWSLPKKYKANGGQVESKMKNLPVPVFLRPVDEKDAFMKLWCAAGVNLSGGKTRDGGSIVGASVFYSDVPRPESPKRRIGTESTTKVVVIDANQAGNILESFFVCDSLVLCIASVPGARETDYPAEEVVPNSETEPVANVCSQSTESSSTGEKTCSEASLWWAVRWRGQQLFLREQAVQERTERPMLLYRIQSSRGSHRGDGGQCRTCRPESQPAGGAYTEHVFTDPLGVQHTAEAPANYTQRESDLLKDGVSSNPNAEEQDLMREEAQKMSSVLPTMWLGAQNGWHVKGRVLVGLSDGTLAIFQRGVDGQWDLTNYHLLDLGRPHHSIRCMTVVHDKVWCGYRNKIHVVQPQAMKIEKSFDAHPRTDSQVRQLAWDGDGIWVSIRLDSTLRLFHAHTFQHLQDVDIEPYVSKMLGTGKLGFSFVRITALMVSSNRLWIGTGNGVILSIPLTDTGNKATKAAGNQPGSVVYSDDSGDKVTAGTFVPYCSMAQAQLCFHGHRDAVKFFTAVPGHADPSASCGGEAAGEKTTDAAAQEGTKSMLVMSGGEGYIDFRMGDEDVEGEEGEQPPMKLHPSQAKAERSHLIVWQILDNED</sequence>
<feature type="region of interest" description="Disordered" evidence="6">
    <location>
        <begin position="67"/>
        <end position="209"/>
    </location>
</feature>
<evidence type="ECO:0000256" key="4">
    <source>
        <dbReference type="ARBA" id="ARBA00023054"/>
    </source>
</evidence>
<feature type="compositionally biased region" description="Low complexity" evidence="6">
    <location>
        <begin position="141"/>
        <end position="160"/>
    </location>
</feature>
<reference evidence="9 10" key="1">
    <citation type="submission" date="2020-03" db="EMBL/GenBank/DDBJ databases">
        <title>Dissostichus mawsoni Genome sequencing and assembly.</title>
        <authorList>
            <person name="Park H."/>
        </authorList>
    </citation>
    <scope>NUCLEOTIDE SEQUENCE [LARGE SCALE GENOMIC DNA]</scope>
    <source>
        <strain evidence="9">DM0001</strain>
        <tissue evidence="9">Muscle</tissue>
    </source>
</reference>
<feature type="compositionally biased region" description="Polar residues" evidence="6">
    <location>
        <begin position="167"/>
        <end position="185"/>
    </location>
</feature>
<dbReference type="PROSITE" id="PS51777">
    <property type="entry name" value="RH2"/>
    <property type="match status" value="1"/>
</dbReference>
<feature type="compositionally biased region" description="Polar residues" evidence="6">
    <location>
        <begin position="94"/>
        <end position="136"/>
    </location>
</feature>
<dbReference type="InterPro" id="IPR039911">
    <property type="entry name" value="JIP3/JIP4"/>
</dbReference>
<feature type="coiled-coil region" evidence="5">
    <location>
        <begin position="333"/>
        <end position="433"/>
    </location>
</feature>
<dbReference type="GO" id="GO:0019894">
    <property type="term" value="F:kinesin binding"/>
    <property type="evidence" value="ECO:0007669"/>
    <property type="project" value="TreeGrafter"/>
</dbReference>
<feature type="domain" description="RH2" evidence="8">
    <location>
        <begin position="405"/>
        <end position="472"/>
    </location>
</feature>
<dbReference type="PANTHER" id="PTHR13886">
    <property type="entry name" value="JNK/SAPK-ASSOCIATED PROTEIN"/>
    <property type="match status" value="1"/>
</dbReference>
<keyword evidence="7" id="KW-0812">Transmembrane</keyword>
<name>A0A7J5Z149_DISMA</name>
<dbReference type="GO" id="GO:0030159">
    <property type="term" value="F:signaling receptor complex adaptor activity"/>
    <property type="evidence" value="ECO:0007669"/>
    <property type="project" value="TreeGrafter"/>
</dbReference>
<comment type="similarity">
    <text evidence="2">Belongs to the JIP scaffold family.</text>
</comment>
<dbReference type="SUPFAM" id="SSF50969">
    <property type="entry name" value="YVTN repeat-like/Quinoprotein amine dehydrogenase"/>
    <property type="match status" value="1"/>
</dbReference>